<dbReference type="Proteomes" id="UP000663881">
    <property type="component" value="Unassembled WGS sequence"/>
</dbReference>
<dbReference type="GO" id="GO:0032039">
    <property type="term" value="C:integrator complex"/>
    <property type="evidence" value="ECO:0007669"/>
    <property type="project" value="InterPro"/>
</dbReference>
<feature type="domain" description="Integrator complex subunit 5 C-terminal" evidence="1">
    <location>
        <begin position="15"/>
        <end position="131"/>
    </location>
</feature>
<sequence length="143" mass="16905">MSELFRYKTDSIFFICRNLALIRRLDEQPLVWILLEIIATDNNAFQLCLPIIRCLLSALIVQWENVRGEDRATTYLKQLSLSTNLIILLKKARYLPLPLNEIYELFPFVTCYDCFTLLSNIWNYLKQNQQLLTTKLLTQQQTI</sequence>
<accession>A0A820LPK5</accession>
<evidence type="ECO:0000259" key="1">
    <source>
        <dbReference type="Pfam" id="PF14838"/>
    </source>
</evidence>
<dbReference type="EMBL" id="CAJOAY010022789">
    <property type="protein sequence ID" value="CAF4360756.1"/>
    <property type="molecule type" value="Genomic_DNA"/>
</dbReference>
<comment type="caution">
    <text evidence="2">The sequence shown here is derived from an EMBL/GenBank/DDBJ whole genome shotgun (WGS) entry which is preliminary data.</text>
</comment>
<dbReference type="AlphaFoldDB" id="A0A820LPK5"/>
<organism evidence="2 3">
    <name type="scientific">Adineta steineri</name>
    <dbReference type="NCBI Taxonomy" id="433720"/>
    <lineage>
        <taxon>Eukaryota</taxon>
        <taxon>Metazoa</taxon>
        <taxon>Spiralia</taxon>
        <taxon>Gnathifera</taxon>
        <taxon>Rotifera</taxon>
        <taxon>Eurotatoria</taxon>
        <taxon>Bdelloidea</taxon>
        <taxon>Adinetida</taxon>
        <taxon>Adinetidae</taxon>
        <taxon>Adineta</taxon>
    </lineage>
</organism>
<name>A0A820LPK5_9BILA</name>
<evidence type="ECO:0000313" key="2">
    <source>
        <dbReference type="EMBL" id="CAF4360756.1"/>
    </source>
</evidence>
<gene>
    <name evidence="2" type="ORF">OKA104_LOCUS49311</name>
</gene>
<dbReference type="PANTHER" id="PTHR31697">
    <property type="entry name" value="INTEGRATOR COMPLEX SUBUNIT 5"/>
    <property type="match status" value="1"/>
</dbReference>
<dbReference type="Pfam" id="PF14838">
    <property type="entry name" value="INTS5_C"/>
    <property type="match status" value="1"/>
</dbReference>
<dbReference type="InterPro" id="IPR029444">
    <property type="entry name" value="INTS5_C"/>
</dbReference>
<reference evidence="2" key="1">
    <citation type="submission" date="2021-02" db="EMBL/GenBank/DDBJ databases">
        <authorList>
            <person name="Nowell W R."/>
        </authorList>
    </citation>
    <scope>NUCLEOTIDE SEQUENCE</scope>
</reference>
<proteinExistence type="predicted"/>
<dbReference type="InterPro" id="IPR040316">
    <property type="entry name" value="INTS5"/>
</dbReference>
<dbReference type="PANTHER" id="PTHR31697:SF2">
    <property type="entry name" value="INTEGRATOR COMPLEX SUBUNIT 5"/>
    <property type="match status" value="1"/>
</dbReference>
<evidence type="ECO:0000313" key="3">
    <source>
        <dbReference type="Proteomes" id="UP000663881"/>
    </source>
</evidence>
<dbReference type="GO" id="GO:0034472">
    <property type="term" value="P:snRNA 3'-end processing"/>
    <property type="evidence" value="ECO:0007669"/>
    <property type="project" value="TreeGrafter"/>
</dbReference>
<feature type="non-terminal residue" evidence="2">
    <location>
        <position position="1"/>
    </location>
</feature>
<protein>
    <recommendedName>
        <fullName evidence="1">Integrator complex subunit 5 C-terminal domain-containing protein</fullName>
    </recommendedName>
</protein>